<name>A0A935TBZ8_9PROT</name>
<dbReference type="Proteomes" id="UP000706151">
    <property type="component" value="Unassembled WGS sequence"/>
</dbReference>
<proteinExistence type="predicted"/>
<feature type="compositionally biased region" description="Basic and acidic residues" evidence="1">
    <location>
        <begin position="16"/>
        <end position="25"/>
    </location>
</feature>
<protein>
    <submittedName>
        <fullName evidence="2">Uncharacterized protein</fullName>
    </submittedName>
</protein>
<feature type="compositionally biased region" description="Basic and acidic residues" evidence="1">
    <location>
        <begin position="73"/>
        <end position="85"/>
    </location>
</feature>
<dbReference type="EMBL" id="JADJOT010000011">
    <property type="protein sequence ID" value="MBK7955791.1"/>
    <property type="molecule type" value="Genomic_DNA"/>
</dbReference>
<evidence type="ECO:0000313" key="2">
    <source>
        <dbReference type="EMBL" id="MBK7955791.1"/>
    </source>
</evidence>
<accession>A0A935TBZ8</accession>
<evidence type="ECO:0000313" key="3">
    <source>
        <dbReference type="Proteomes" id="UP000706151"/>
    </source>
</evidence>
<gene>
    <name evidence="2" type="ORF">IPK02_18665</name>
</gene>
<comment type="caution">
    <text evidence="2">The sequence shown here is derived from an EMBL/GenBank/DDBJ whole genome shotgun (WGS) entry which is preliminary data.</text>
</comment>
<sequence>MRIPAEAIPPVANLGKELEGNRKAEPVGSSARLANELSTAPHDQAPPSAKQEQRGQPTGEGTVDPRQASEALPVERRQAERRSENRPVMLDTRSNRGRRRSAGELRINIKV</sequence>
<evidence type="ECO:0000256" key="1">
    <source>
        <dbReference type="SAM" id="MobiDB-lite"/>
    </source>
</evidence>
<organism evidence="2 3">
    <name type="scientific">Candidatus Accumulibacter affinis</name>
    <dbReference type="NCBI Taxonomy" id="2954384"/>
    <lineage>
        <taxon>Bacteria</taxon>
        <taxon>Pseudomonadati</taxon>
        <taxon>Pseudomonadota</taxon>
        <taxon>Betaproteobacteria</taxon>
        <taxon>Candidatus Accumulibacter</taxon>
    </lineage>
</organism>
<dbReference type="AlphaFoldDB" id="A0A935TBZ8"/>
<reference evidence="2 3" key="1">
    <citation type="submission" date="2020-10" db="EMBL/GenBank/DDBJ databases">
        <title>Connecting structure to function with the recovery of over 1000 high-quality activated sludge metagenome-assembled genomes encoding full-length rRNA genes using long-read sequencing.</title>
        <authorList>
            <person name="Singleton C.M."/>
            <person name="Petriglieri F."/>
            <person name="Kristensen J.M."/>
            <person name="Kirkegaard R.H."/>
            <person name="Michaelsen T.Y."/>
            <person name="Andersen M.H."/>
            <person name="Karst S.M."/>
            <person name="Dueholm M.S."/>
            <person name="Nielsen P.H."/>
            <person name="Albertsen M."/>
        </authorList>
    </citation>
    <scope>NUCLEOTIDE SEQUENCE [LARGE SCALE GENOMIC DNA]</scope>
    <source>
        <strain evidence="2">Fred_18-Q3-R57-64_BAT3C.720</strain>
    </source>
</reference>
<feature type="region of interest" description="Disordered" evidence="1">
    <location>
        <begin position="1"/>
        <end position="111"/>
    </location>
</feature>